<comment type="caution">
    <text evidence="2">The sequence shown here is derived from an EMBL/GenBank/DDBJ whole genome shotgun (WGS) entry which is preliminary data.</text>
</comment>
<gene>
    <name evidence="2" type="ORF">ACFOUV_03175</name>
</gene>
<sequence length="177" mass="21160">MSPEKKRKHFNNIITKTAKTRRINKTPSWNSGKTGIYSQETIEKIRNSTLKQMQSKNFRKTNIEKIMERFLIHNDINYRYSFILKQRQYDFLLLDYNVIVECDGDYWHANPKFFPIPQDWQVIRQETDLIKNEIAGYVILRFWEDDILNNFQTVESAIYDLLAKTKLETVSGNAEKQ</sequence>
<dbReference type="Proteomes" id="UP001595772">
    <property type="component" value="Unassembled WGS sequence"/>
</dbReference>
<evidence type="ECO:0000259" key="1">
    <source>
        <dbReference type="Pfam" id="PF04480"/>
    </source>
</evidence>
<name>A0ABV8GVI5_9BACI</name>
<feature type="domain" description="DUF559" evidence="1">
    <location>
        <begin position="65"/>
        <end position="162"/>
    </location>
</feature>
<keyword evidence="2" id="KW-0540">Nuclease</keyword>
<keyword evidence="2" id="KW-0255">Endonuclease</keyword>
<dbReference type="EMBL" id="JBHSAO010000001">
    <property type="protein sequence ID" value="MFC4022813.1"/>
    <property type="molecule type" value="Genomic_DNA"/>
</dbReference>
<dbReference type="Pfam" id="PF04480">
    <property type="entry name" value="DUF559"/>
    <property type="match status" value="1"/>
</dbReference>
<dbReference type="GO" id="GO:0004519">
    <property type="term" value="F:endonuclease activity"/>
    <property type="evidence" value="ECO:0007669"/>
    <property type="project" value="UniProtKB-KW"/>
</dbReference>
<organism evidence="2 3">
    <name type="scientific">Oceanobacillus longus</name>
    <dbReference type="NCBI Taxonomy" id="930120"/>
    <lineage>
        <taxon>Bacteria</taxon>
        <taxon>Bacillati</taxon>
        <taxon>Bacillota</taxon>
        <taxon>Bacilli</taxon>
        <taxon>Bacillales</taxon>
        <taxon>Bacillaceae</taxon>
        <taxon>Oceanobacillus</taxon>
    </lineage>
</organism>
<protein>
    <submittedName>
        <fullName evidence="2">Endonuclease domain-containing protein</fullName>
    </submittedName>
</protein>
<dbReference type="Gene3D" id="3.40.960.10">
    <property type="entry name" value="VSR Endonuclease"/>
    <property type="match status" value="1"/>
</dbReference>
<dbReference type="RefSeq" id="WP_379495308.1">
    <property type="nucleotide sequence ID" value="NZ_JBHSAO010000001.1"/>
</dbReference>
<evidence type="ECO:0000313" key="3">
    <source>
        <dbReference type="Proteomes" id="UP001595772"/>
    </source>
</evidence>
<dbReference type="InterPro" id="IPR007569">
    <property type="entry name" value="DUF559"/>
</dbReference>
<proteinExistence type="predicted"/>
<reference evidence="3" key="1">
    <citation type="journal article" date="2019" name="Int. J. Syst. Evol. Microbiol.">
        <title>The Global Catalogue of Microorganisms (GCM) 10K type strain sequencing project: providing services to taxonomists for standard genome sequencing and annotation.</title>
        <authorList>
            <consortium name="The Broad Institute Genomics Platform"/>
            <consortium name="The Broad Institute Genome Sequencing Center for Infectious Disease"/>
            <person name="Wu L."/>
            <person name="Ma J."/>
        </authorList>
    </citation>
    <scope>NUCLEOTIDE SEQUENCE [LARGE SCALE GENOMIC DNA]</scope>
    <source>
        <strain evidence="3">IBRC-M 10703</strain>
    </source>
</reference>
<keyword evidence="2" id="KW-0378">Hydrolase</keyword>
<dbReference type="InterPro" id="IPR011335">
    <property type="entry name" value="Restrct_endonuc-II-like"/>
</dbReference>
<dbReference type="SUPFAM" id="SSF52980">
    <property type="entry name" value="Restriction endonuclease-like"/>
    <property type="match status" value="1"/>
</dbReference>
<accession>A0ABV8GVI5</accession>
<evidence type="ECO:0000313" key="2">
    <source>
        <dbReference type="EMBL" id="MFC4022813.1"/>
    </source>
</evidence>
<keyword evidence="3" id="KW-1185">Reference proteome</keyword>